<evidence type="ECO:0000313" key="3">
    <source>
        <dbReference type="Proteomes" id="UP000245697"/>
    </source>
</evidence>
<comment type="caution">
    <text evidence="2">The sequence shown here is derived from an EMBL/GenBank/DDBJ whole genome shotgun (WGS) entry which is preliminary data.</text>
</comment>
<name>A0A316EXB6_9ACTN</name>
<evidence type="ECO:0000256" key="1">
    <source>
        <dbReference type="SAM" id="MobiDB-lite"/>
    </source>
</evidence>
<dbReference type="EMBL" id="QGGR01000025">
    <property type="protein sequence ID" value="PWK35880.1"/>
    <property type="molecule type" value="Genomic_DNA"/>
</dbReference>
<reference evidence="2 3" key="1">
    <citation type="submission" date="2018-05" db="EMBL/GenBank/DDBJ databases">
        <title>Genomic Encyclopedia of Archaeal and Bacterial Type Strains, Phase II (KMG-II): from individual species to whole genera.</title>
        <authorList>
            <person name="Goeker M."/>
        </authorList>
    </citation>
    <scope>NUCLEOTIDE SEQUENCE [LARGE SCALE GENOMIC DNA]</scope>
    <source>
        <strain evidence="2 3">DSM 45184</strain>
    </source>
</reference>
<feature type="region of interest" description="Disordered" evidence="1">
    <location>
        <begin position="1"/>
        <end position="39"/>
    </location>
</feature>
<feature type="compositionally biased region" description="Basic and acidic residues" evidence="1">
    <location>
        <begin position="30"/>
        <end position="39"/>
    </location>
</feature>
<organism evidence="2 3">
    <name type="scientific">Actinoplanes xinjiangensis</name>
    <dbReference type="NCBI Taxonomy" id="512350"/>
    <lineage>
        <taxon>Bacteria</taxon>
        <taxon>Bacillati</taxon>
        <taxon>Actinomycetota</taxon>
        <taxon>Actinomycetes</taxon>
        <taxon>Micromonosporales</taxon>
        <taxon>Micromonosporaceae</taxon>
        <taxon>Actinoplanes</taxon>
    </lineage>
</organism>
<keyword evidence="3" id="KW-1185">Reference proteome</keyword>
<accession>A0A316EXB6</accession>
<sequence>MVKPRDSTHEGAAMPLEDAIRKAGAAAAQADDKRRTAQT</sequence>
<evidence type="ECO:0000313" key="2">
    <source>
        <dbReference type="EMBL" id="PWK35880.1"/>
    </source>
</evidence>
<dbReference type="AlphaFoldDB" id="A0A316EXB6"/>
<gene>
    <name evidence="2" type="ORF">BC793_12581</name>
</gene>
<protein>
    <submittedName>
        <fullName evidence="2">Uncharacterized protein</fullName>
    </submittedName>
</protein>
<proteinExistence type="predicted"/>
<dbReference type="Proteomes" id="UP000245697">
    <property type="component" value="Unassembled WGS sequence"/>
</dbReference>